<proteinExistence type="predicted"/>
<reference evidence="1" key="2">
    <citation type="journal article" date="2021" name="PeerJ">
        <title>Extensive microbial diversity within the chicken gut microbiome revealed by metagenomics and culture.</title>
        <authorList>
            <person name="Gilroy R."/>
            <person name="Ravi A."/>
            <person name="Getino M."/>
            <person name="Pursley I."/>
            <person name="Horton D.L."/>
            <person name="Alikhan N.F."/>
            <person name="Baker D."/>
            <person name="Gharbi K."/>
            <person name="Hall N."/>
            <person name="Watson M."/>
            <person name="Adriaenssens E.M."/>
            <person name="Foster-Nyarko E."/>
            <person name="Jarju S."/>
            <person name="Secka A."/>
            <person name="Antonio M."/>
            <person name="Oren A."/>
            <person name="Chaudhuri R.R."/>
            <person name="La Ragione R."/>
            <person name="Hildebrand F."/>
            <person name="Pallen M.J."/>
        </authorList>
    </citation>
    <scope>NUCLEOTIDE SEQUENCE</scope>
    <source>
        <strain evidence="1">ChiSjej3B21-11622</strain>
    </source>
</reference>
<evidence type="ECO:0000313" key="2">
    <source>
        <dbReference type="Proteomes" id="UP000886886"/>
    </source>
</evidence>
<dbReference type="EMBL" id="DVFT01000139">
    <property type="protein sequence ID" value="HIQ96784.1"/>
    <property type="molecule type" value="Genomic_DNA"/>
</dbReference>
<evidence type="ECO:0000313" key="1">
    <source>
        <dbReference type="EMBL" id="HIQ96784.1"/>
    </source>
</evidence>
<accession>A0A9D1D2G0</accession>
<sequence>MKWYPDLYFGKQAEKKKDVILRRLRWNIGQLDVYLITEASNGKDLFDIVFAGELKQKAVRRNLPRIIGIAKGYGEALELVEQIVMESIDSLGTPDVKRYLREKSKQKDFDGC</sequence>
<name>A0A9D1D2G0_9FIRM</name>
<comment type="caution">
    <text evidence="1">The sequence shown here is derived from an EMBL/GenBank/DDBJ whole genome shotgun (WGS) entry which is preliminary data.</text>
</comment>
<gene>
    <name evidence="1" type="ORF">IAB26_09495</name>
</gene>
<protein>
    <submittedName>
        <fullName evidence="1">Uncharacterized protein</fullName>
    </submittedName>
</protein>
<dbReference type="AlphaFoldDB" id="A0A9D1D2G0"/>
<organism evidence="1 2">
    <name type="scientific">Candidatus Limivivens merdigallinarum</name>
    <dbReference type="NCBI Taxonomy" id="2840859"/>
    <lineage>
        <taxon>Bacteria</taxon>
        <taxon>Bacillati</taxon>
        <taxon>Bacillota</taxon>
        <taxon>Clostridia</taxon>
        <taxon>Lachnospirales</taxon>
        <taxon>Lachnospiraceae</taxon>
        <taxon>Lachnospiraceae incertae sedis</taxon>
        <taxon>Candidatus Limivivens</taxon>
    </lineage>
</organism>
<reference evidence="1" key="1">
    <citation type="submission" date="2020-10" db="EMBL/GenBank/DDBJ databases">
        <authorList>
            <person name="Gilroy R."/>
        </authorList>
    </citation>
    <scope>NUCLEOTIDE SEQUENCE</scope>
    <source>
        <strain evidence="1">ChiSjej3B21-11622</strain>
    </source>
</reference>
<dbReference type="Proteomes" id="UP000886886">
    <property type="component" value="Unassembled WGS sequence"/>
</dbReference>